<keyword evidence="13" id="KW-1185">Reference proteome</keyword>
<evidence type="ECO:0000256" key="7">
    <source>
        <dbReference type="PIRNR" id="PIRNR029900"/>
    </source>
</evidence>
<dbReference type="Proteomes" id="UP001597169">
    <property type="component" value="Unassembled WGS sequence"/>
</dbReference>
<evidence type="ECO:0000256" key="4">
    <source>
        <dbReference type="ARBA" id="ARBA00023277"/>
    </source>
</evidence>
<keyword evidence="4 8" id="KW-0119">Carbohydrate metabolism</keyword>
<evidence type="ECO:0000256" key="6">
    <source>
        <dbReference type="ARBA" id="ARBA00023326"/>
    </source>
</evidence>
<dbReference type="Pfam" id="PF07477">
    <property type="entry name" value="Glyco_hydro_67C"/>
    <property type="match status" value="1"/>
</dbReference>
<dbReference type="InterPro" id="IPR011099">
    <property type="entry name" value="Glyco_hydro_67_C"/>
</dbReference>
<dbReference type="PANTHER" id="PTHR39207">
    <property type="entry name" value="ALPHA-GLUCURONIDASE A"/>
    <property type="match status" value="1"/>
</dbReference>
<dbReference type="InterPro" id="IPR037054">
    <property type="entry name" value="A-glucoronidase_C_sf"/>
</dbReference>
<evidence type="ECO:0000256" key="8">
    <source>
        <dbReference type="RuleBase" id="RU361198"/>
    </source>
</evidence>
<proteinExistence type="inferred from homology"/>
<dbReference type="PANTHER" id="PTHR39207:SF1">
    <property type="entry name" value="ALPHA-GLUCURONIDASE A"/>
    <property type="match status" value="1"/>
</dbReference>
<dbReference type="InterPro" id="IPR011100">
    <property type="entry name" value="Glyco_hydro_67_cat"/>
</dbReference>
<evidence type="ECO:0000256" key="1">
    <source>
        <dbReference type="ARBA" id="ARBA00008833"/>
    </source>
</evidence>
<dbReference type="Pfam" id="PF03648">
    <property type="entry name" value="Glyco_hydro_67N"/>
    <property type="match status" value="1"/>
</dbReference>
<dbReference type="InterPro" id="IPR011395">
    <property type="entry name" value="Glyco_hydro_67_aGlcAse"/>
</dbReference>
<protein>
    <recommendedName>
        <fullName evidence="8">Xylan alpha-1,2-glucuronidase</fullName>
        <ecNumber evidence="8">3.2.1.131</ecNumber>
    </recommendedName>
</protein>
<dbReference type="InterPro" id="IPR029018">
    <property type="entry name" value="Hex-like_dom2"/>
</dbReference>
<evidence type="ECO:0000259" key="9">
    <source>
        <dbReference type="Pfam" id="PF03648"/>
    </source>
</evidence>
<dbReference type="InterPro" id="IPR005154">
    <property type="entry name" value="Glyco_hydro_67_aGlcAse_N"/>
</dbReference>
<organism evidence="12 13">
    <name type="scientific">Paenibacillus provencensis</name>
    <dbReference type="NCBI Taxonomy" id="441151"/>
    <lineage>
        <taxon>Bacteria</taxon>
        <taxon>Bacillati</taxon>
        <taxon>Bacillota</taxon>
        <taxon>Bacilli</taxon>
        <taxon>Bacillales</taxon>
        <taxon>Paenibacillaceae</taxon>
        <taxon>Paenibacillus</taxon>
    </lineage>
</organism>
<dbReference type="Pfam" id="PF07488">
    <property type="entry name" value="Glyco_hydro_67M"/>
    <property type="match status" value="1"/>
</dbReference>
<dbReference type="Gene3D" id="3.30.379.10">
    <property type="entry name" value="Chitobiase/beta-hexosaminidase domain 2-like"/>
    <property type="match status" value="1"/>
</dbReference>
<evidence type="ECO:0000256" key="2">
    <source>
        <dbReference type="ARBA" id="ARBA00022651"/>
    </source>
</evidence>
<dbReference type="SUPFAM" id="SSF51445">
    <property type="entry name" value="(Trans)glycosidases"/>
    <property type="match status" value="1"/>
</dbReference>
<feature type="domain" description="Glycosyl hydrolase family 67 catalytic" evidence="11">
    <location>
        <begin position="139"/>
        <end position="466"/>
    </location>
</feature>
<dbReference type="Gene3D" id="3.90.1330.10">
    <property type="entry name" value="Alpha-glucuronidase, C-terminal domain"/>
    <property type="match status" value="1"/>
</dbReference>
<keyword evidence="5 7" id="KW-0326">Glycosidase</keyword>
<dbReference type="PIRSF" id="PIRSF029900">
    <property type="entry name" value="Alpha-glucuronds"/>
    <property type="match status" value="1"/>
</dbReference>
<dbReference type="GO" id="GO:0016787">
    <property type="term" value="F:hydrolase activity"/>
    <property type="evidence" value="ECO:0007669"/>
    <property type="project" value="UniProtKB-KW"/>
</dbReference>
<evidence type="ECO:0000256" key="5">
    <source>
        <dbReference type="ARBA" id="ARBA00023295"/>
    </source>
</evidence>
<evidence type="ECO:0000256" key="3">
    <source>
        <dbReference type="ARBA" id="ARBA00022801"/>
    </source>
</evidence>
<keyword evidence="2 7" id="KW-0858">Xylan degradation</keyword>
<keyword evidence="3 7" id="KW-0378">Hydrolase</keyword>
<name>A0ABW3PWC8_9BACL</name>
<evidence type="ECO:0000259" key="10">
    <source>
        <dbReference type="Pfam" id="PF07477"/>
    </source>
</evidence>
<comment type="similarity">
    <text evidence="1 7 8">Belongs to the glycosyl hydrolase 67 family.</text>
</comment>
<evidence type="ECO:0000259" key="11">
    <source>
        <dbReference type="Pfam" id="PF07488"/>
    </source>
</evidence>
<feature type="domain" description="Glycosyl hydrolase family 67 C-terminal" evidence="10">
    <location>
        <begin position="467"/>
        <end position="689"/>
    </location>
</feature>
<comment type="subunit">
    <text evidence="8">Homodimer.</text>
</comment>
<gene>
    <name evidence="12" type="ORF">ACFQ3J_14690</name>
</gene>
<accession>A0ABW3PWC8</accession>
<feature type="domain" description="Alpha glucuronidase N-terminal" evidence="9">
    <location>
        <begin position="15"/>
        <end position="135"/>
    </location>
</feature>
<keyword evidence="6 8" id="KW-0624">Polysaccharide degradation</keyword>
<dbReference type="InterPro" id="IPR017853">
    <property type="entry name" value="GH"/>
</dbReference>
<reference evidence="13" key="1">
    <citation type="journal article" date="2019" name="Int. J. Syst. Evol. Microbiol.">
        <title>The Global Catalogue of Microorganisms (GCM) 10K type strain sequencing project: providing services to taxonomists for standard genome sequencing and annotation.</title>
        <authorList>
            <consortium name="The Broad Institute Genomics Platform"/>
            <consortium name="The Broad Institute Genome Sequencing Center for Infectious Disease"/>
            <person name="Wu L."/>
            <person name="Ma J."/>
        </authorList>
    </citation>
    <scope>NUCLEOTIDE SEQUENCE [LARGE SCALE GENOMIC DNA]</scope>
    <source>
        <strain evidence="13">CCUG 53519</strain>
    </source>
</reference>
<comment type="caution">
    <text evidence="12">The sequence shown here is derived from an EMBL/GenBank/DDBJ whole genome shotgun (WGS) entry which is preliminary data.</text>
</comment>
<evidence type="ECO:0000313" key="12">
    <source>
        <dbReference type="EMBL" id="MFD1129418.1"/>
    </source>
</evidence>
<dbReference type="EC" id="3.2.1.131" evidence="8"/>
<dbReference type="RefSeq" id="WP_379293088.1">
    <property type="nucleotide sequence ID" value="NZ_JBHTKX010000001.1"/>
</dbReference>
<sequence length="692" mass="78685">MAQITQLPHSAADRGWLRYERKASWQGTFEMSKIVSMDRSQITESAIRELQYGISEMFGVLPEVLNLRDTITTGCIRLAVSDEDLPQELGAASWAQELNEEGYVLKSFSDNNAAVNSLYVVGKTDKGLLYGTFHLLRLLQMGEDLREIHIMENPKNQLRMMNHWDNMDGSIERGYAGKSIFFKDNQFVNDDARIRDYARLMASIGINGISINNVNVHEVETRLITPEYLPDVAKVAGIFRAYGIKTFLSANYASPIQLAGIATADPLDEKVAAWWKDKAQEIYSYIPDFGGFVVKADSEGRPGPFTYNRTHADGSNMLAEALEPFGGIVIWRCFVYNCRQDWRDRKTDRARAAYDHFKPLDGQFKDNVILQIKNGPMDFQVREGVSPLLGAMPHTNQVLEFQITQEYTGQQRHLCYLIPQWKEILDFDTYANGAGSEIKKVASGELYPYKYSGITAVINVGDDHNWTGHTLAQANLYGYGRLTWNPDLAEEQITSEWIKQTFGSNSAVLEAVSSMLQDSWPIYESYTSPLGVGWMVNPEHHYGPNVDGYEYSMWGTYHFADCHGIGVNRTVKNGTGYTAQYFPENAQMYESLATCPDELLLFFHHVPYTHVLHSGKTVIQHIYDTHFAGVEGVETLIERWSKLEGVIDSERYQGVMKRLEGQLAHSKEWRDIINTYFYRKSGISDELERTIY</sequence>
<dbReference type="SUPFAM" id="SSF55545">
    <property type="entry name" value="beta-N-acetylhexosaminidase-like domain"/>
    <property type="match status" value="1"/>
</dbReference>
<evidence type="ECO:0000313" key="13">
    <source>
        <dbReference type="Proteomes" id="UP001597169"/>
    </source>
</evidence>
<dbReference type="EMBL" id="JBHTKX010000001">
    <property type="protein sequence ID" value="MFD1129418.1"/>
    <property type="molecule type" value="Genomic_DNA"/>
</dbReference>
<comment type="catalytic activity">
    <reaction evidence="8">
        <text>Hydrolysis of (1-&gt;2)-alpha-D-(4-O-methyl)glucuronosyl links in the main chain of hardwood xylans.</text>
        <dbReference type="EC" id="3.2.1.131"/>
    </reaction>
</comment>
<dbReference type="Gene3D" id="3.20.20.80">
    <property type="entry name" value="Glycosidases"/>
    <property type="match status" value="1"/>
</dbReference>